<evidence type="ECO:0000313" key="4">
    <source>
        <dbReference type="Proteomes" id="UP000183843"/>
    </source>
</evidence>
<evidence type="ECO:0000313" key="3">
    <source>
        <dbReference type="EMBL" id="SFB04346.1"/>
    </source>
</evidence>
<dbReference type="Proteomes" id="UP000183843">
    <property type="component" value="Unassembled WGS sequence"/>
</dbReference>
<dbReference type="EMBL" id="FOJX01000007">
    <property type="protein sequence ID" value="SFB04346.1"/>
    <property type="molecule type" value="Genomic_DNA"/>
</dbReference>
<name>A0A1I0XV81_SELRU</name>
<dbReference type="RefSeq" id="WP_074815932.1">
    <property type="nucleotide sequence ID" value="NZ_FOJX01000007.1"/>
</dbReference>
<sequence length="359" mass="42859">METIKRTPLVRELPNTRIERMSRNAARNSKMEYYFLKMLANGIVKKRMPPAEIDTLRNRMKRLQGCHKFWLTDTYKESHVKVLLRTYLCKDRFCNNCSQMRKLVLQNRFLPYLEQYKDRLYHIVLTVPDCTGEELKNTIYRMNTCFKTLVTYLNGNKKVKGLDLTQYGFQGCLRFLEITYRRDMYHPHFHVAAILENGDSLSEKYIVNEFSHRGSQQFSDFEALIQRIWWLLINRKRLTSDNIESGDDSLGRYSCTADKFQADDYRKLFGYMMKMYGNDRQEMTYDNFKTLYHALSRVRQLQGYGVFYNVKEPNIDRYTEADYDMLEHYLTCHEEPVSAYEPLSHFVGNNGYTLVKSYK</sequence>
<dbReference type="GO" id="GO:0006260">
    <property type="term" value="P:DNA replication"/>
    <property type="evidence" value="ECO:0007669"/>
    <property type="project" value="UniProtKB-KW"/>
</dbReference>
<reference evidence="3 4" key="1">
    <citation type="submission" date="2016-10" db="EMBL/GenBank/DDBJ databases">
        <authorList>
            <person name="de Groot N.N."/>
        </authorList>
    </citation>
    <scope>NUCLEOTIDE SEQUENCE [LARGE SCALE GENOMIC DNA]</scope>
    <source>
        <strain evidence="3 4">L14</strain>
    </source>
</reference>
<dbReference type="Pfam" id="PF01446">
    <property type="entry name" value="Rep_1"/>
    <property type="match status" value="1"/>
</dbReference>
<keyword evidence="2" id="KW-0235">DNA replication</keyword>
<evidence type="ECO:0000256" key="1">
    <source>
        <dbReference type="ARBA" id="ARBA00008909"/>
    </source>
</evidence>
<dbReference type="InterPro" id="IPR000989">
    <property type="entry name" value="Rep"/>
</dbReference>
<organism evidence="3 4">
    <name type="scientific">Selenomonas ruminantium</name>
    <dbReference type="NCBI Taxonomy" id="971"/>
    <lineage>
        <taxon>Bacteria</taxon>
        <taxon>Bacillati</taxon>
        <taxon>Bacillota</taxon>
        <taxon>Negativicutes</taxon>
        <taxon>Selenomonadales</taxon>
        <taxon>Selenomonadaceae</taxon>
        <taxon>Selenomonas</taxon>
    </lineage>
</organism>
<dbReference type="AlphaFoldDB" id="A0A1I0XV81"/>
<evidence type="ECO:0000256" key="2">
    <source>
        <dbReference type="ARBA" id="ARBA00022705"/>
    </source>
</evidence>
<gene>
    <name evidence="3" type="ORF">SAMN05216587_107123</name>
</gene>
<dbReference type="GO" id="GO:0003677">
    <property type="term" value="F:DNA binding"/>
    <property type="evidence" value="ECO:0007669"/>
    <property type="project" value="InterPro"/>
</dbReference>
<accession>A0A1I0XV81</accession>
<comment type="similarity">
    <text evidence="1">Belongs to the Gram-positive plasmids replication protein type 1 family.</text>
</comment>
<proteinExistence type="inferred from homology"/>
<protein>
    <submittedName>
        <fullName evidence="3">Plasmid rolling circle replication initiator protein REP and truncated derivatives</fullName>
    </submittedName>
</protein>